<evidence type="ECO:0000313" key="2">
    <source>
        <dbReference type="EMBL" id="MFK2903437.1"/>
    </source>
</evidence>
<name>A0ABW8JQQ5_9GAMM</name>
<accession>A0ABW8JQQ5</accession>
<evidence type="ECO:0000256" key="1">
    <source>
        <dbReference type="SAM" id="MobiDB-lite"/>
    </source>
</evidence>
<keyword evidence="3" id="KW-1185">Reference proteome</keyword>
<feature type="region of interest" description="Disordered" evidence="1">
    <location>
        <begin position="1"/>
        <end position="36"/>
    </location>
</feature>
<dbReference type="EMBL" id="JADIKM010000001">
    <property type="protein sequence ID" value="MFK2903437.1"/>
    <property type="molecule type" value="Genomic_DNA"/>
</dbReference>
<comment type="caution">
    <text evidence="2">The sequence shown here is derived from an EMBL/GenBank/DDBJ whole genome shotgun (WGS) entry which is preliminary data.</text>
</comment>
<dbReference type="RefSeq" id="WP_404630870.1">
    <property type="nucleotide sequence ID" value="NZ_JADIKM010000001.1"/>
</dbReference>
<gene>
    <name evidence="2" type="ORF">ISP17_05660</name>
</gene>
<proteinExistence type="predicted"/>
<organism evidence="2 3">
    <name type="scientific">Dyella ginsengisoli</name>
    <dbReference type="NCBI Taxonomy" id="363848"/>
    <lineage>
        <taxon>Bacteria</taxon>
        <taxon>Pseudomonadati</taxon>
        <taxon>Pseudomonadota</taxon>
        <taxon>Gammaproteobacteria</taxon>
        <taxon>Lysobacterales</taxon>
        <taxon>Rhodanobacteraceae</taxon>
        <taxon>Dyella</taxon>
    </lineage>
</organism>
<evidence type="ECO:0000313" key="3">
    <source>
        <dbReference type="Proteomes" id="UP001620460"/>
    </source>
</evidence>
<sequence>MKPQLSRPLMAPDTPAVMLPTDNHGTADAPMPTPESRLHRDYDGRGLGIGPLDHLDRIESCERFAIR</sequence>
<protein>
    <submittedName>
        <fullName evidence="2">Uncharacterized protein</fullName>
    </submittedName>
</protein>
<reference evidence="2 3" key="1">
    <citation type="submission" date="2020-10" db="EMBL/GenBank/DDBJ databases">
        <title>Phylogeny of dyella-like bacteria.</title>
        <authorList>
            <person name="Fu J."/>
        </authorList>
    </citation>
    <scope>NUCLEOTIDE SEQUENCE [LARGE SCALE GENOMIC DNA]</scope>
    <source>
        <strain evidence="2 3">Gsoil3046</strain>
    </source>
</reference>
<dbReference type="Proteomes" id="UP001620460">
    <property type="component" value="Unassembled WGS sequence"/>
</dbReference>